<sequence length="182" mass="21500">MQKNDDKTNVHIFFKYNGSQFLEQLILLSLFKSHSLLEENSISRRRHKLIQATVQQDLSLLTLQLLYTKELIRCDSLISSIRPNVFKQGWIPTLPQVEQKRILIKQSRVQIQPIMVKKKIEDYGLERGFINGNYQIIYKQDTINPKLLMHIITYYGILNNLGNADKHKIEFENIPFTQDWLN</sequence>
<proteinExistence type="predicted"/>
<accession>A0A8S1RMP2</accession>
<gene>
    <name evidence="1" type="ORF">PSON_ATCC_30995.1.T1930032</name>
</gene>
<name>A0A8S1RMP2_9CILI</name>
<evidence type="ECO:0000313" key="2">
    <source>
        <dbReference type="Proteomes" id="UP000692954"/>
    </source>
</evidence>
<keyword evidence="2" id="KW-1185">Reference proteome</keyword>
<dbReference type="EMBL" id="CAJJDN010000193">
    <property type="protein sequence ID" value="CAD8128677.1"/>
    <property type="molecule type" value="Genomic_DNA"/>
</dbReference>
<evidence type="ECO:0000313" key="1">
    <source>
        <dbReference type="EMBL" id="CAD8128677.1"/>
    </source>
</evidence>
<reference evidence="1" key="1">
    <citation type="submission" date="2021-01" db="EMBL/GenBank/DDBJ databases">
        <authorList>
            <consortium name="Genoscope - CEA"/>
            <person name="William W."/>
        </authorList>
    </citation>
    <scope>NUCLEOTIDE SEQUENCE</scope>
</reference>
<dbReference type="Proteomes" id="UP000692954">
    <property type="component" value="Unassembled WGS sequence"/>
</dbReference>
<dbReference type="AlphaFoldDB" id="A0A8S1RMP2"/>
<comment type="caution">
    <text evidence="1">The sequence shown here is derived from an EMBL/GenBank/DDBJ whole genome shotgun (WGS) entry which is preliminary data.</text>
</comment>
<protein>
    <submittedName>
        <fullName evidence="1">Uncharacterized protein</fullName>
    </submittedName>
</protein>
<organism evidence="1 2">
    <name type="scientific">Paramecium sonneborni</name>
    <dbReference type="NCBI Taxonomy" id="65129"/>
    <lineage>
        <taxon>Eukaryota</taxon>
        <taxon>Sar</taxon>
        <taxon>Alveolata</taxon>
        <taxon>Ciliophora</taxon>
        <taxon>Intramacronucleata</taxon>
        <taxon>Oligohymenophorea</taxon>
        <taxon>Peniculida</taxon>
        <taxon>Parameciidae</taxon>
        <taxon>Paramecium</taxon>
    </lineage>
</organism>